<dbReference type="InParanoid" id="A0A2P5HN79"/>
<comment type="caution">
    <text evidence="2">The sequence shown here is derived from an EMBL/GenBank/DDBJ whole genome shotgun (WGS) entry which is preliminary data.</text>
</comment>
<organism evidence="2 3">
    <name type="scientific">Diaporthe helianthi</name>
    <dbReference type="NCBI Taxonomy" id="158607"/>
    <lineage>
        <taxon>Eukaryota</taxon>
        <taxon>Fungi</taxon>
        <taxon>Dikarya</taxon>
        <taxon>Ascomycota</taxon>
        <taxon>Pezizomycotina</taxon>
        <taxon>Sordariomycetes</taxon>
        <taxon>Sordariomycetidae</taxon>
        <taxon>Diaporthales</taxon>
        <taxon>Diaporthaceae</taxon>
        <taxon>Diaporthe</taxon>
    </lineage>
</organism>
<evidence type="ECO:0000256" key="1">
    <source>
        <dbReference type="SAM" id="MobiDB-lite"/>
    </source>
</evidence>
<dbReference type="OrthoDB" id="5235630at2759"/>
<proteinExistence type="predicted"/>
<sequence length="106" mass="11302">MSSNDIFGLTDSDVRVALCALKVMLVDGTPKVDKDHLAKLTGHKNADSANRVWNMAKAKLMKGEASSEAATSLGVVTPTKGTRKTAAKMGHSNHQEARQEVSPQGR</sequence>
<protein>
    <submittedName>
        <fullName evidence="2">Uncharacterized protein</fullName>
    </submittedName>
</protein>
<dbReference type="Proteomes" id="UP000094444">
    <property type="component" value="Unassembled WGS sequence"/>
</dbReference>
<dbReference type="EMBL" id="MAVT02001189">
    <property type="protein sequence ID" value="POS71712.1"/>
    <property type="molecule type" value="Genomic_DNA"/>
</dbReference>
<name>A0A2P5HN79_DIAHE</name>
<evidence type="ECO:0000313" key="2">
    <source>
        <dbReference type="EMBL" id="POS71712.1"/>
    </source>
</evidence>
<evidence type="ECO:0000313" key="3">
    <source>
        <dbReference type="Proteomes" id="UP000094444"/>
    </source>
</evidence>
<dbReference type="AlphaFoldDB" id="A0A2P5HN79"/>
<gene>
    <name evidence="2" type="ORF">DHEL01_v209897</name>
</gene>
<feature type="region of interest" description="Disordered" evidence="1">
    <location>
        <begin position="63"/>
        <end position="106"/>
    </location>
</feature>
<accession>A0A2P5HN79</accession>
<keyword evidence="3" id="KW-1185">Reference proteome</keyword>
<reference evidence="2" key="1">
    <citation type="submission" date="2017-09" db="EMBL/GenBank/DDBJ databases">
        <title>Polyketide synthases of a Diaporthe helianthi virulent isolate.</title>
        <authorList>
            <person name="Baroncelli R."/>
        </authorList>
    </citation>
    <scope>NUCLEOTIDE SEQUENCE [LARGE SCALE GENOMIC DNA]</scope>
    <source>
        <strain evidence="2">7/96</strain>
    </source>
</reference>